<keyword evidence="1" id="KW-0812">Transmembrane</keyword>
<keyword evidence="3" id="KW-1185">Reference proteome</keyword>
<reference evidence="2 3" key="1">
    <citation type="submission" date="2022-03" db="EMBL/GenBank/DDBJ databases">
        <authorList>
            <person name="Nunn A."/>
            <person name="Chopra R."/>
            <person name="Nunn A."/>
            <person name="Contreras Garrido A."/>
        </authorList>
    </citation>
    <scope>NUCLEOTIDE SEQUENCE [LARGE SCALE GENOMIC DNA]</scope>
</reference>
<gene>
    <name evidence="2" type="ORF">TAV2_LOCUS16207</name>
</gene>
<feature type="transmembrane region" description="Helical" evidence="1">
    <location>
        <begin position="49"/>
        <end position="73"/>
    </location>
</feature>
<organism evidence="2 3">
    <name type="scientific">Thlaspi arvense</name>
    <name type="common">Field penny-cress</name>
    <dbReference type="NCBI Taxonomy" id="13288"/>
    <lineage>
        <taxon>Eukaryota</taxon>
        <taxon>Viridiplantae</taxon>
        <taxon>Streptophyta</taxon>
        <taxon>Embryophyta</taxon>
        <taxon>Tracheophyta</taxon>
        <taxon>Spermatophyta</taxon>
        <taxon>Magnoliopsida</taxon>
        <taxon>eudicotyledons</taxon>
        <taxon>Gunneridae</taxon>
        <taxon>Pentapetalae</taxon>
        <taxon>rosids</taxon>
        <taxon>malvids</taxon>
        <taxon>Brassicales</taxon>
        <taxon>Brassicaceae</taxon>
        <taxon>Thlaspideae</taxon>
        <taxon>Thlaspi</taxon>
    </lineage>
</organism>
<protein>
    <submittedName>
        <fullName evidence="2">Uncharacterized protein</fullName>
    </submittedName>
</protein>
<evidence type="ECO:0000313" key="3">
    <source>
        <dbReference type="Proteomes" id="UP000836841"/>
    </source>
</evidence>
<evidence type="ECO:0000256" key="1">
    <source>
        <dbReference type="SAM" id="Phobius"/>
    </source>
</evidence>
<evidence type="ECO:0000313" key="2">
    <source>
        <dbReference type="EMBL" id="CAH2067750.1"/>
    </source>
</evidence>
<keyword evidence="1" id="KW-0472">Membrane</keyword>
<dbReference type="EMBL" id="OU466861">
    <property type="protein sequence ID" value="CAH2067750.1"/>
    <property type="molecule type" value="Genomic_DNA"/>
</dbReference>
<proteinExistence type="predicted"/>
<dbReference type="AlphaFoldDB" id="A0AAU9SK07"/>
<keyword evidence="1" id="KW-1133">Transmembrane helix</keyword>
<sequence length="165" mass="18794">MYYGFTASTGSTGALHYMLAVFSTDNLENPLWYMNVQYPKKPSHTARTVLVICLKLSVITAFVASWIGSVFYVRHKKVKEISRSNMVKEDLPSDSETHFKGIDLREKEGIDSKVSDSGLVDERRSKGIDLREKGTQETSKMTDSELVEVRRFFLLPLPLLRKVRS</sequence>
<accession>A0AAU9SK07</accession>
<dbReference type="Proteomes" id="UP000836841">
    <property type="component" value="Chromosome 5"/>
</dbReference>
<name>A0AAU9SK07_THLAR</name>